<dbReference type="FunFam" id="2.60.40.10:FF:000426">
    <property type="entry name" value="Down syndrome cell adhesion molecule, isoform J"/>
    <property type="match status" value="1"/>
</dbReference>
<evidence type="ECO:0000256" key="10">
    <source>
        <dbReference type="ARBA" id="ARBA00023157"/>
    </source>
</evidence>
<dbReference type="InterPro" id="IPR003599">
    <property type="entry name" value="Ig_sub"/>
</dbReference>
<feature type="domain" description="Fibronectin type-III" evidence="16">
    <location>
        <begin position="2951"/>
        <end position="3047"/>
    </location>
</feature>
<feature type="domain" description="Ig-like" evidence="15">
    <location>
        <begin position="1736"/>
        <end position="1828"/>
    </location>
</feature>
<evidence type="ECO:0000256" key="2">
    <source>
        <dbReference type="ARBA" id="ARBA00004167"/>
    </source>
</evidence>
<keyword evidence="6" id="KW-0677">Repeat</keyword>
<dbReference type="Pfam" id="PF00041">
    <property type="entry name" value="fn3"/>
    <property type="match status" value="5"/>
</dbReference>
<dbReference type="InterPro" id="IPR013098">
    <property type="entry name" value="Ig_I-set"/>
</dbReference>
<evidence type="ECO:0000313" key="18">
    <source>
        <dbReference type="Proteomes" id="UP000078540"/>
    </source>
</evidence>
<dbReference type="FunFam" id="2.60.40.10:FF:000324">
    <property type="entry name" value="Down syndrome cell adhesion molecule, isoform D"/>
    <property type="match status" value="1"/>
</dbReference>
<comment type="similarity">
    <text evidence="3">Belongs to the dpy-30 family.</text>
</comment>
<evidence type="ECO:0000256" key="4">
    <source>
        <dbReference type="ARBA" id="ARBA00022692"/>
    </source>
</evidence>
<dbReference type="SUPFAM" id="SSF49265">
    <property type="entry name" value="Fibronectin type III"/>
    <property type="match status" value="3"/>
</dbReference>
<feature type="compositionally biased region" description="Polar residues" evidence="13">
    <location>
        <begin position="3620"/>
        <end position="3639"/>
    </location>
</feature>
<feature type="domain" description="Ig-like" evidence="15">
    <location>
        <begin position="1349"/>
        <end position="1441"/>
    </location>
</feature>
<feature type="domain" description="Ig-like" evidence="15">
    <location>
        <begin position="1129"/>
        <end position="1230"/>
    </location>
</feature>
<feature type="domain" description="Ig-like" evidence="15">
    <location>
        <begin position="1833"/>
        <end position="1926"/>
    </location>
</feature>
<keyword evidence="8 14" id="KW-1133">Transmembrane helix</keyword>
<feature type="region of interest" description="Disordered" evidence="13">
    <location>
        <begin position="2833"/>
        <end position="2855"/>
    </location>
</feature>
<dbReference type="PANTHER" id="PTHR10075:SF53">
    <property type="entry name" value="DOWN SYNDROME CELL ADHESION MOLECULE 1, ISOFORM BQ"/>
    <property type="match status" value="1"/>
</dbReference>
<feature type="domain" description="Ig-like" evidence="15">
    <location>
        <begin position="541"/>
        <end position="625"/>
    </location>
</feature>
<dbReference type="InterPro" id="IPR003961">
    <property type="entry name" value="FN3_dom"/>
</dbReference>
<dbReference type="PROSITE" id="PS50853">
    <property type="entry name" value="FN3"/>
    <property type="match status" value="6"/>
</dbReference>
<dbReference type="CDD" id="cd22965">
    <property type="entry name" value="DD_DPY30_SDC1"/>
    <property type="match status" value="1"/>
</dbReference>
<evidence type="ECO:0000256" key="13">
    <source>
        <dbReference type="SAM" id="MobiDB-lite"/>
    </source>
</evidence>
<keyword evidence="4 14" id="KW-0812">Transmembrane</keyword>
<feature type="domain" description="Fibronectin type-III" evidence="16">
    <location>
        <begin position="3232"/>
        <end position="3327"/>
    </location>
</feature>
<evidence type="ECO:0000256" key="1">
    <source>
        <dbReference type="ARBA" id="ARBA00004123"/>
    </source>
</evidence>
<feature type="domain" description="Ig-like" evidence="15">
    <location>
        <begin position="2447"/>
        <end position="2540"/>
    </location>
</feature>
<dbReference type="FunFam" id="2.60.40.10:FF:000093">
    <property type="entry name" value="Down syndrome cell adhesion molecule, isoform B"/>
    <property type="match status" value="1"/>
</dbReference>
<evidence type="ECO:0008006" key="19">
    <source>
        <dbReference type="Google" id="ProtNLM"/>
    </source>
</evidence>
<dbReference type="GO" id="GO:0070593">
    <property type="term" value="P:dendrite self-avoidance"/>
    <property type="evidence" value="ECO:0007669"/>
    <property type="project" value="TreeGrafter"/>
</dbReference>
<feature type="domain" description="Ig-like" evidence="15">
    <location>
        <begin position="1446"/>
        <end position="1537"/>
    </location>
</feature>
<evidence type="ECO:0000313" key="17">
    <source>
        <dbReference type="EMBL" id="KYM78311.1"/>
    </source>
</evidence>
<dbReference type="Pfam" id="PF13927">
    <property type="entry name" value="Ig_3"/>
    <property type="match status" value="12"/>
</dbReference>
<dbReference type="GO" id="GO:0098632">
    <property type="term" value="F:cell-cell adhesion mediator activity"/>
    <property type="evidence" value="ECO:0007669"/>
    <property type="project" value="TreeGrafter"/>
</dbReference>
<dbReference type="Gene3D" id="1.20.890.10">
    <property type="entry name" value="cAMP-dependent protein kinase regulatory subunit, dimerization-anchoring domain"/>
    <property type="match status" value="1"/>
</dbReference>
<feature type="domain" description="Fibronectin type-III" evidence="16">
    <location>
        <begin position="2851"/>
        <end position="2947"/>
    </location>
</feature>
<evidence type="ECO:0000256" key="6">
    <source>
        <dbReference type="ARBA" id="ARBA00022737"/>
    </source>
</evidence>
<feature type="domain" description="Ig-like" evidence="15">
    <location>
        <begin position="816"/>
        <end position="909"/>
    </location>
</feature>
<keyword evidence="12" id="KW-0393">Immunoglobulin domain</keyword>
<dbReference type="PANTHER" id="PTHR10075">
    <property type="entry name" value="BASIGIN RELATED"/>
    <property type="match status" value="1"/>
</dbReference>
<feature type="compositionally biased region" description="Low complexity" evidence="13">
    <location>
        <begin position="3689"/>
        <end position="3702"/>
    </location>
</feature>
<gene>
    <name evidence="17" type="ORF">ALC53_10966</name>
</gene>
<dbReference type="FunFam" id="2.60.40.10:FF:000333">
    <property type="entry name" value="Down syndrome cell adhesion molecule"/>
    <property type="match status" value="2"/>
</dbReference>
<feature type="domain" description="Ig-like" evidence="15">
    <location>
        <begin position="443"/>
        <end position="536"/>
    </location>
</feature>
<feature type="region of interest" description="Disordered" evidence="13">
    <location>
        <begin position="3597"/>
        <end position="3744"/>
    </location>
</feature>
<dbReference type="STRING" id="520822.A0A195B1G8"/>
<feature type="domain" description="Ig-like" evidence="15">
    <location>
        <begin position="1639"/>
        <end position="1731"/>
    </location>
</feature>
<dbReference type="FunFam" id="2.60.40.10:FF:000410">
    <property type="entry name" value="Down syndrome cell adhesion molecule, isoform H"/>
    <property type="match status" value="1"/>
</dbReference>
<feature type="domain" description="Ig-like" evidence="15">
    <location>
        <begin position="1542"/>
        <end position="1634"/>
    </location>
</feature>
<dbReference type="GO" id="GO:0005886">
    <property type="term" value="C:plasma membrane"/>
    <property type="evidence" value="ECO:0007669"/>
    <property type="project" value="TreeGrafter"/>
</dbReference>
<feature type="domain" description="Ig-like" evidence="15">
    <location>
        <begin position="702"/>
        <end position="793"/>
    </location>
</feature>
<feature type="compositionally biased region" description="Basic and acidic residues" evidence="13">
    <location>
        <begin position="3730"/>
        <end position="3744"/>
    </location>
</feature>
<dbReference type="Pfam" id="PF25059">
    <property type="entry name" value="FN3_DSCAM-DSCAML_C"/>
    <property type="match status" value="1"/>
</dbReference>
<feature type="domain" description="Ig-like" evidence="15">
    <location>
        <begin position="2126"/>
        <end position="2213"/>
    </location>
</feature>
<evidence type="ECO:0000256" key="9">
    <source>
        <dbReference type="ARBA" id="ARBA00023136"/>
    </source>
</evidence>
<protein>
    <recommendedName>
        <fullName evidence="19">Down syndrome cell adhesion molecule-like protein Dscam2</fullName>
    </recommendedName>
</protein>
<name>A0A195B1G8_9HYME</name>
<dbReference type="CDD" id="cd20958">
    <property type="entry name" value="IgI_5_Dscam"/>
    <property type="match status" value="1"/>
</dbReference>
<feature type="domain" description="Ig-like" evidence="15">
    <location>
        <begin position="2253"/>
        <end position="2348"/>
    </location>
</feature>
<keyword evidence="10" id="KW-1015">Disulfide bond</keyword>
<dbReference type="GO" id="GO:0030424">
    <property type="term" value="C:axon"/>
    <property type="evidence" value="ECO:0007669"/>
    <property type="project" value="TreeGrafter"/>
</dbReference>
<dbReference type="FunFam" id="2.60.40.10:FF:000498">
    <property type="entry name" value="Down syndrome cell adhesion molecule, isoform J"/>
    <property type="match status" value="1"/>
</dbReference>
<dbReference type="InterPro" id="IPR049629">
    <property type="entry name" value="DPY30_SDC1_DD"/>
</dbReference>
<dbReference type="FunFam" id="2.60.40.10:FF:000394">
    <property type="entry name" value="Down syndrome cell adhesion molecule, isoform J"/>
    <property type="match status" value="1"/>
</dbReference>
<dbReference type="SMART" id="SM00408">
    <property type="entry name" value="IGc2"/>
    <property type="match status" value="24"/>
</dbReference>
<reference evidence="17 18" key="1">
    <citation type="submission" date="2015-09" db="EMBL/GenBank/DDBJ databases">
        <title>Atta colombica WGS genome.</title>
        <authorList>
            <person name="Nygaard S."/>
            <person name="Hu H."/>
            <person name="Boomsma J."/>
            <person name="Zhang G."/>
        </authorList>
    </citation>
    <scope>NUCLEOTIDE SEQUENCE [LARGE SCALE GENOMIC DNA]</scope>
    <source>
        <strain evidence="17">Treedump-2</strain>
        <tissue evidence="17">Whole body</tissue>
    </source>
</reference>
<evidence type="ECO:0000256" key="11">
    <source>
        <dbReference type="ARBA" id="ARBA00023242"/>
    </source>
</evidence>
<feature type="domain" description="Ig-like" evidence="15">
    <location>
        <begin position="1033"/>
        <end position="1124"/>
    </location>
</feature>
<feature type="domain" description="Ig-like" evidence="15">
    <location>
        <begin position="2351"/>
        <end position="2442"/>
    </location>
</feature>
<keyword evidence="9 14" id="KW-0472">Membrane</keyword>
<accession>A0A195B1G8</accession>
<dbReference type="GO" id="GO:0007156">
    <property type="term" value="P:homophilic cell adhesion via plasma membrane adhesion molecules"/>
    <property type="evidence" value="ECO:0007669"/>
    <property type="project" value="TreeGrafter"/>
</dbReference>
<evidence type="ECO:0000259" key="15">
    <source>
        <dbReference type="PROSITE" id="PS50835"/>
    </source>
</evidence>
<dbReference type="InterPro" id="IPR021012">
    <property type="entry name" value="Dscam1_C"/>
</dbReference>
<evidence type="ECO:0000259" key="16">
    <source>
        <dbReference type="PROSITE" id="PS50853"/>
    </source>
</evidence>
<feature type="domain" description="Ig-like" evidence="15">
    <location>
        <begin position="2029"/>
        <end position="2121"/>
    </location>
</feature>
<feature type="domain" description="Ig-like" evidence="15">
    <location>
        <begin position="2545"/>
        <end position="2637"/>
    </location>
</feature>
<dbReference type="FunFam" id="2.60.40.10:FF:000017">
    <property type="entry name" value="Down syndrome cell adhesion molecule b"/>
    <property type="match status" value="16"/>
</dbReference>
<feature type="domain" description="Fibronectin type-III" evidence="16">
    <location>
        <begin position="2747"/>
        <end position="2846"/>
    </location>
</feature>
<keyword evidence="18" id="KW-1185">Reference proteome</keyword>
<dbReference type="SUPFAM" id="SSF48726">
    <property type="entry name" value="Immunoglobulin"/>
    <property type="match status" value="24"/>
</dbReference>
<dbReference type="Proteomes" id="UP000078540">
    <property type="component" value="Unassembled WGS sequence"/>
</dbReference>
<dbReference type="Gene3D" id="2.60.40.10">
    <property type="entry name" value="Immunoglobulins"/>
    <property type="match status" value="30"/>
</dbReference>
<dbReference type="SMART" id="SM00409">
    <property type="entry name" value="IG"/>
    <property type="match status" value="24"/>
</dbReference>
<dbReference type="Pfam" id="PF12355">
    <property type="entry name" value="Dscam_C"/>
    <property type="match status" value="1"/>
</dbReference>
<keyword evidence="5" id="KW-0732">Signal</keyword>
<evidence type="ECO:0000256" key="12">
    <source>
        <dbReference type="ARBA" id="ARBA00023319"/>
    </source>
</evidence>
<feature type="domain" description="Ig-like" evidence="15">
    <location>
        <begin position="3040"/>
        <end position="3133"/>
    </location>
</feature>
<feature type="domain" description="Ig-like" evidence="15">
    <location>
        <begin position="1254"/>
        <end position="1344"/>
    </location>
</feature>
<dbReference type="CDD" id="cd20957">
    <property type="entry name" value="IgC2_3_Dscam"/>
    <property type="match status" value="1"/>
</dbReference>
<dbReference type="Pfam" id="PF05186">
    <property type="entry name" value="Dpy-30"/>
    <property type="match status" value="1"/>
</dbReference>
<keyword evidence="7" id="KW-0130">Cell adhesion</keyword>
<dbReference type="PROSITE" id="PS50835">
    <property type="entry name" value="IG_LIKE"/>
    <property type="match status" value="24"/>
</dbReference>
<dbReference type="InterPro" id="IPR013783">
    <property type="entry name" value="Ig-like_fold"/>
</dbReference>
<dbReference type="FunFam" id="2.60.40.10:FF:000302">
    <property type="entry name" value="Down syndrome cell adhesion molecule, isoform D"/>
    <property type="match status" value="1"/>
</dbReference>
<dbReference type="CDD" id="cd20956">
    <property type="entry name" value="IgI_4_Dscam"/>
    <property type="match status" value="1"/>
</dbReference>
<dbReference type="Pfam" id="PF07679">
    <property type="entry name" value="I-set"/>
    <property type="match status" value="12"/>
</dbReference>
<feature type="transmembrane region" description="Helical" evidence="14">
    <location>
        <begin position="3415"/>
        <end position="3442"/>
    </location>
</feature>
<evidence type="ECO:0000256" key="8">
    <source>
        <dbReference type="ARBA" id="ARBA00022989"/>
    </source>
</evidence>
<dbReference type="FunFam" id="2.60.40.10:FF:000311">
    <property type="entry name" value="Down syndrome cell adhesion molecule, isoform D"/>
    <property type="match status" value="1"/>
</dbReference>
<keyword evidence="11" id="KW-0539">Nucleus</keyword>
<dbReference type="GO" id="GO:0005634">
    <property type="term" value="C:nucleus"/>
    <property type="evidence" value="ECO:0007669"/>
    <property type="project" value="UniProtKB-SubCell"/>
</dbReference>
<dbReference type="InterPro" id="IPR036179">
    <property type="entry name" value="Ig-like_dom_sf"/>
</dbReference>
<organism evidence="17 18">
    <name type="scientific">Atta colombica</name>
    <dbReference type="NCBI Taxonomy" id="520822"/>
    <lineage>
        <taxon>Eukaryota</taxon>
        <taxon>Metazoa</taxon>
        <taxon>Ecdysozoa</taxon>
        <taxon>Arthropoda</taxon>
        <taxon>Hexapoda</taxon>
        <taxon>Insecta</taxon>
        <taxon>Pterygota</taxon>
        <taxon>Neoptera</taxon>
        <taxon>Endopterygota</taxon>
        <taxon>Hymenoptera</taxon>
        <taxon>Apocrita</taxon>
        <taxon>Aculeata</taxon>
        <taxon>Formicoidea</taxon>
        <taxon>Formicidae</taxon>
        <taxon>Myrmicinae</taxon>
        <taxon>Atta</taxon>
    </lineage>
</organism>
<dbReference type="FunFam" id="2.60.40.10:FF:000308">
    <property type="entry name" value="Down syndrome cell adhesion molecule, isoform D"/>
    <property type="match status" value="1"/>
</dbReference>
<dbReference type="InterPro" id="IPR007110">
    <property type="entry name" value="Ig-like_dom"/>
</dbReference>
<dbReference type="InterPro" id="IPR007858">
    <property type="entry name" value="Dpy-30_motif"/>
</dbReference>
<sequence length="3924" mass="423898">MESRALGAANLMCPVQGYPVPISRAYPRRMGTDVVLACNAQGFPIPIASKVPAFAGDAKLSLLIRKANMDVSLSCNAQGHPPPVSSPSEVRRLPLLAKQRYLYWRGKQMQKSVFRAMPKAILLQCLESMGSKAPAFIGDVKTFSFVRNHGLEVNMLCNAQGHPIPVTRATKLLPALYSFVLLRAIQYLRLEPVGSKAPAFTGDVKGVWMEKSRASNVVLPCPAQGYPVPSFRMDPKHYQETKLSHTLGNLFISEPSGRTAPKTTGDGLNKYRGVEGESLALACAAQGFPAPITRWYKFIEGTSRRQPVQLNERVRQVSGTLIIREARVEDSGKYLCIVNNSVGGESVETVLTVTAPLTAEIEPSTQTIDFGRPATFTCTVQGNPIKTISWLKDGKPLGLEDRVLRIESVKKEDKGMYQCFVRNDQESAQATAELKLGGRFEPPQIRQAFAEETLQPGPSMFLKCVASGNPTPEITWELDGKRLSNTERLQVGQYVTVNGDVVSHLNISSIHTNDGGLYKCIAASKVGAAEHSARLNVYGLPFIRHMDKKAIVAGETLRVTCPVAGYPIESIVWERDTRVLPINRKQKVFPNGTLIIENVERMSDQATYTCVARNAQGYSARGTLEVQVMAILFTTDFRVCYEIINILCYIAPFRIDYGTEPEANCLLRMLFTHRERVVDFKGANVHLQRGHTFVESLGVVPPIVQEFAFTKLPMNAGEFANLQCIVSSGDLPLNIRWSYPGEEMGGSSGVLAKKVADRVSMLMISVITARHAGEYVCTAENAAGTASYSTVLTVNDAVASFSVMKHELFDQTLVGPQLLPIAFNAEIANWGDSVSVPCSILKGDMPMDISWSFDGVSIDTSKDTGITITRISKHLSTLSIDGVSARHAGEYACSASNLAGSVSRSTTLIVNGNAPHHEPTLAFLSRFSQSLFPVAPQILPFAFGDEPASWGELVSITCSVTKGDQPIEITWTFNGTPIDNRDSDVVVASTNRKNSVLTIESVAARHAGDYTCTASNRVGATTYTAHLAVNVAPQILQFSFGDDPLNSGEMLSVSCTIVKGDFPVKLMWTFDDIPINSSRPDVSIVTNKRVSFLSIDSVAARHAGRYKCTATNAAGSDSHIAILSVNVAPQLAPFTFGDEAANAGEMATVQCAVIKGDLPIDIIWSFNERVIDIANGAFDEHNYNPDIVISRSSKRASQLTIESVAARHAGEYSCTASNTAGTATHSSVLSVNGTLDQFESMTVGCFSMILTVPPRIAPFEMADKAVNWGDSVSAVCTVVNGDTPLEITWALNGMLIEENHRISVTTTKRNSLLSIDSASPSHAGTYTCVASNAAGAITYSAELTVNVAPQIAPFDIAEEPANWGDSISVVCAILKGDLPIEITWALNGEPIRPERSDINILATTRKNSILSIESVAARHAGEYTCSASNKAGATSYSATLTVNVAPDIAPFVLSEKPANWGETVTATCTILKGDQPIQIEWALNGQPISHDVSDITIVTSKRVSLLTIDAVTASHAGEYTCVATNAAGGTSYSASLAVNVAPEIMPFVIGEEPANWGDTITVTCTVLKGDHPIQIEWAHNGEPISRDHPDISIVSTSKRVSLLTIDAVTARHAGEYTCTASNVAGGTSYSASLAVNVAPHIGPFAISDGPANWGDMVSATCSIMKGDFPVKIVWTFNGKPISLHDSDITITNINKHMSALSIESVAARHAGEYTCVATNRAGNVSHSTILVVNVAPQIFPFTFGDEPINSGEAISATCSILKGDFPMDIAWAFNGEPISVESTDQFSITKNKRLSVLSIDAVAARHAGEYTCTASNKAGASSHTAALAVNVAPQIAPFSISDEPANWGEAVSSVCTVVKGDLPIEVAWALNGEAITKENYGDISISSTSKRVSLMTIEAASPRHAGEYTCTASNAAGATSYSATLAVNVAPQIAPFSISEEPANWGEQVSAMCSILKGDLPIEIRWSLNDEIITRLNHPDVIITNTGKKTSVLTIESVTARHAGEYSCVASNLVGSVSRSAVLSVNVSPQIAPISFGEEPVNAGDLVSVQCVVTKGDFPLEITWIFDNRPIQSYHGDVIVSDTGKRVKQLIIESVAARHAGEYTCVASNAAGSTSYSTILNVNVIPKLLPFAFGEEPLNSGQVVTVPCAVVEGDQPLQLRWTLNGHAISPHSGISIVDLGGRGAILSIGSVQATHAGTYTCVAENLAGRHELSADLIVNGAYSDPQGYTRYFVESYEFSSILYIQFLFVLYLPAVAPHLQPFAFDEANSGDLIIVHCAVVKGDTPISLKWLFEGRHLEIGEGVGITALGDRVSALTIPAVRGEHAGEYACVADNPAGSARHSAHLKVNVLPRINPFDFGDRPIYAGQAAQLACMVPIGDTPIEIAWIHEGEPLSQFMGFSVGKLGPRTSILLIEPVTPEHSGHYACVASNPSGRAIHEATLRVHVPPRWILEPTDKAFAQGSDARVECKADGFPKPQVTWKRAAGDTPGDYTDLKLSNPDISVEDGTLSINNIQKTNEGYYLCEAVNGIGSGLSAVILISVQAPPQFEIKLRNQTARRGEPAVLQCEAQGEKPIGILWNMNNKRLDTKSDPRYTIREEILANGVLSDLSIKRTERSDSALFTCVATNAFGSDDTSINMIVQEVPEVPYGLKVLDKSGRSVQLSWAAPYDGNSPIKRYVIEYKISKGSWETDIDRVLVPGSQQNVAGVYNLRPATTYHLRIVAENEIGTSDPSDTVTIITAEEAPTGPPTSVKVDALDQHTLKVTWKPPPREDWNGEILGYYVGYRQSSDKPYMFETVDFSKEDIKEHHLQIANLKTYTQYGVVVQAFNKVGSGPMSEERRQHTAEGVPEQPPHDTTCTTLTSQTIRVSWVSPPLSAANGVITGYKVIYGPSDTWYDENTKDTKITSSSETILHGLKKYTNYSMQVLAFTSGGDGVKSAPIHCQTEQDAPEAPIAIKALVMSSESILISWRPPSQPNGVISQYTVYTKADNAEEPTNQKVPPNQLTHEASGLDKQQRYEFWVTASTNIGEGEASKIVTLGPSVRVPAKIASFDDKFTATYKEDVKLPCLTVGVPAPEVTWKVRGANLQTTERLKQLPEGSLFIKEVDRADAGEYSCYVENSFGHDTVTHQLVVHAPPHSPQVTLTATTTNSLTMKLRPHPTDNAPIHGYTIHYKPEFGDWETVQISSTAQKYTLENLWCGSRYQIYVTAYNGIGIGDPSDILNTRTKGSKPIIPEAAKFIEVSTNSISLHLSTWSDGGCPMLYFVVEHKKKMQQEWNQVSNNVKPGGNFVVLDLDPASWYHLRVTAHNNAGFAVAEYEFATLTVTGGTIAPARELPDVNSGSNDEDPMKIFMANLNLVVPVVAAILVIIVAIIVICVLRGKGHSSDKGTIAPPIRNGGNDNTADVRRYFPWLPTWLDVNVVVPIGATVVVIIVGIVVICVALSRRTRGPEQTRLRDDVVYQQTGVGGATLDKRRSDLRDELGYIAPPNRKLPPVPGSNYNTCDRIKRGTVISGTGSLRSHSTWDPRRHMYEELSHYAPNRRCPPPPPRMGSADGLSHRVAESTLVDCPFLGMEDEICPYATFHLLGFREEMDPSKAMQFQTFPHPGNGHSGTMGPPVGHPTNASAHSRSGSQSMPRQNGRYSRVPSQGGGSGTHNVFSPEYDDPANCAPEEDQYGSQYGQYGAPYDHYGSRGSVGRRSVGSARNLPISGSPEPPPPPPRNHQDQNNSSFNDSKESNEISEAECDRDQLVNRNYGVNARGKDGMTTEEMRKLIESSEFSNRYLVDSAFYRPDVGDIIPTFDVGSVGRSAVTIVYTMASGGENATEERTEASTPAQPVANAVSETTHKVIGMDKDGELSGVPAKKPRVEVQSLPTRQYLDQTVVPILLQALSCLAKERPADPISFLAGYLLRNKNQYDSGGSPPTSQ</sequence>
<dbReference type="EMBL" id="KQ976662">
    <property type="protein sequence ID" value="KYM78311.1"/>
    <property type="molecule type" value="Genomic_DNA"/>
</dbReference>
<evidence type="ECO:0000256" key="5">
    <source>
        <dbReference type="ARBA" id="ARBA00022729"/>
    </source>
</evidence>
<feature type="domain" description="Ig-like" evidence="15">
    <location>
        <begin position="356"/>
        <end position="435"/>
    </location>
</feature>
<proteinExistence type="inferred from homology"/>
<dbReference type="InterPro" id="IPR003598">
    <property type="entry name" value="Ig_sub2"/>
</dbReference>
<comment type="subcellular location">
    <subcellularLocation>
        <location evidence="2">Membrane</location>
        <topology evidence="2">Single-pass membrane protein</topology>
    </subcellularLocation>
    <subcellularLocation>
        <location evidence="1">Nucleus</location>
    </subcellularLocation>
</comment>
<dbReference type="SMART" id="SM00060">
    <property type="entry name" value="FN3"/>
    <property type="match status" value="6"/>
</dbReference>
<feature type="domain" description="Ig-like" evidence="15">
    <location>
        <begin position="936"/>
        <end position="1028"/>
    </location>
</feature>
<evidence type="ECO:0000256" key="3">
    <source>
        <dbReference type="ARBA" id="ARBA00010849"/>
    </source>
</evidence>
<dbReference type="InterPro" id="IPR036116">
    <property type="entry name" value="FN3_sf"/>
</dbReference>
<feature type="domain" description="Ig-like" evidence="15">
    <location>
        <begin position="261"/>
        <end position="352"/>
    </location>
</feature>
<dbReference type="GO" id="GO:0007411">
    <property type="term" value="P:axon guidance"/>
    <property type="evidence" value="ECO:0007669"/>
    <property type="project" value="TreeGrafter"/>
</dbReference>
<evidence type="ECO:0000256" key="14">
    <source>
        <dbReference type="SAM" id="Phobius"/>
    </source>
</evidence>
<dbReference type="FunFam" id="2.60.40.10:FF:000719">
    <property type="entry name" value="nephrin isoform X1"/>
    <property type="match status" value="1"/>
</dbReference>
<dbReference type="InterPro" id="IPR056754">
    <property type="entry name" value="DSCAM/DSCAML_C"/>
</dbReference>
<feature type="domain" description="Fibronectin type-III" evidence="16">
    <location>
        <begin position="3135"/>
        <end position="3228"/>
    </location>
</feature>
<feature type="domain" description="Ig-like" evidence="15">
    <location>
        <begin position="1931"/>
        <end position="2024"/>
    </location>
</feature>
<feature type="domain" description="Fibronectin type-III" evidence="16">
    <location>
        <begin position="2646"/>
        <end position="2742"/>
    </location>
</feature>
<evidence type="ECO:0000256" key="7">
    <source>
        <dbReference type="ARBA" id="ARBA00022889"/>
    </source>
</evidence>
<dbReference type="CDD" id="cd00063">
    <property type="entry name" value="FN3"/>
    <property type="match status" value="6"/>
</dbReference>
<feature type="transmembrane region" description="Helical" evidence="14">
    <location>
        <begin position="3356"/>
        <end position="3377"/>
    </location>
</feature>
<dbReference type="FunFam" id="1.20.890.10:FF:000003">
    <property type="entry name" value="protein dpy-30 homolog"/>
    <property type="match status" value="1"/>
</dbReference>